<reference evidence="2" key="1">
    <citation type="submission" date="2020-05" db="EMBL/GenBank/DDBJ databases">
        <authorList>
            <person name="Chiriac C."/>
            <person name="Salcher M."/>
            <person name="Ghai R."/>
            <person name="Kavagutti S V."/>
        </authorList>
    </citation>
    <scope>NUCLEOTIDE SEQUENCE</scope>
</reference>
<feature type="domain" description="Putative zinc-finger" evidence="1">
    <location>
        <begin position="4"/>
        <end position="38"/>
    </location>
</feature>
<sequence length="80" mass="9167">MADCQETLKELERFIDAELAHFEAEVVVSHLKTCTDCQGAFEFHTELRQAIRVKATRDELPDGFAERLMQCFGDNVYSPD</sequence>
<name>A0A6J6GG64_9ZZZZ</name>
<evidence type="ECO:0000313" key="2">
    <source>
        <dbReference type="EMBL" id="CAB4599260.1"/>
    </source>
</evidence>
<organism evidence="2">
    <name type="scientific">freshwater metagenome</name>
    <dbReference type="NCBI Taxonomy" id="449393"/>
    <lineage>
        <taxon>unclassified sequences</taxon>
        <taxon>metagenomes</taxon>
        <taxon>ecological metagenomes</taxon>
    </lineage>
</organism>
<dbReference type="InterPro" id="IPR027383">
    <property type="entry name" value="Znf_put"/>
</dbReference>
<accession>A0A6J6GG64</accession>
<proteinExistence type="predicted"/>
<protein>
    <submittedName>
        <fullName evidence="2">Unannotated protein</fullName>
    </submittedName>
</protein>
<gene>
    <name evidence="2" type="ORF">UFOPK1808_00648</name>
</gene>
<dbReference type="Pfam" id="PF13490">
    <property type="entry name" value="zf-HC2"/>
    <property type="match status" value="1"/>
</dbReference>
<evidence type="ECO:0000259" key="1">
    <source>
        <dbReference type="Pfam" id="PF13490"/>
    </source>
</evidence>
<dbReference type="AlphaFoldDB" id="A0A6J6GG64"/>
<dbReference type="EMBL" id="CAEZUL010000057">
    <property type="protein sequence ID" value="CAB4599260.1"/>
    <property type="molecule type" value="Genomic_DNA"/>
</dbReference>